<dbReference type="AlphaFoldDB" id="A0A917TVU5"/>
<dbReference type="GO" id="GO:0005829">
    <property type="term" value="C:cytosol"/>
    <property type="evidence" value="ECO:0007669"/>
    <property type="project" value="TreeGrafter"/>
</dbReference>
<dbReference type="PANTHER" id="PTHR46797:SF1">
    <property type="entry name" value="METHYLPHOSPHONATE SYNTHASE"/>
    <property type="match status" value="1"/>
</dbReference>
<evidence type="ECO:0000313" key="3">
    <source>
        <dbReference type="EMBL" id="GGM40538.1"/>
    </source>
</evidence>
<dbReference type="CDD" id="cd00093">
    <property type="entry name" value="HTH_XRE"/>
    <property type="match status" value="1"/>
</dbReference>
<dbReference type="PROSITE" id="PS50943">
    <property type="entry name" value="HTH_CROC1"/>
    <property type="match status" value="1"/>
</dbReference>
<dbReference type="SMART" id="SM00530">
    <property type="entry name" value="HTH_XRE"/>
    <property type="match status" value="1"/>
</dbReference>
<dbReference type="InterPro" id="IPR010982">
    <property type="entry name" value="Lambda_DNA-bd_dom_sf"/>
</dbReference>
<dbReference type="SUPFAM" id="SSF47413">
    <property type="entry name" value="lambda repressor-like DNA-binding domains"/>
    <property type="match status" value="1"/>
</dbReference>
<dbReference type="Proteomes" id="UP000618460">
    <property type="component" value="Unassembled WGS sequence"/>
</dbReference>
<feature type="domain" description="HTH cro/C1-type" evidence="2">
    <location>
        <begin position="15"/>
        <end position="69"/>
    </location>
</feature>
<name>A0A917TVU5_9BACI</name>
<dbReference type="GO" id="GO:0003700">
    <property type="term" value="F:DNA-binding transcription factor activity"/>
    <property type="evidence" value="ECO:0007669"/>
    <property type="project" value="TreeGrafter"/>
</dbReference>
<evidence type="ECO:0000256" key="1">
    <source>
        <dbReference type="ARBA" id="ARBA00023125"/>
    </source>
</evidence>
<dbReference type="InterPro" id="IPR001387">
    <property type="entry name" value="Cro/C1-type_HTH"/>
</dbReference>
<dbReference type="InterPro" id="IPR050807">
    <property type="entry name" value="TransReg_Diox_bact_type"/>
</dbReference>
<dbReference type="EMBL" id="BMLG01000023">
    <property type="protein sequence ID" value="GGM40538.1"/>
    <property type="molecule type" value="Genomic_DNA"/>
</dbReference>
<proteinExistence type="predicted"/>
<keyword evidence="1" id="KW-0238">DNA-binding</keyword>
<keyword evidence="4" id="KW-1185">Reference proteome</keyword>
<dbReference type="RefSeq" id="WP_117156800.1">
    <property type="nucleotide sequence ID" value="NZ_BMLG01000023.1"/>
</dbReference>
<evidence type="ECO:0000259" key="2">
    <source>
        <dbReference type="PROSITE" id="PS50943"/>
    </source>
</evidence>
<dbReference type="Gene3D" id="1.10.260.40">
    <property type="entry name" value="lambda repressor-like DNA-binding domains"/>
    <property type="match status" value="1"/>
</dbReference>
<dbReference type="PANTHER" id="PTHR46797">
    <property type="entry name" value="HTH-TYPE TRANSCRIPTIONAL REGULATOR"/>
    <property type="match status" value="1"/>
</dbReference>
<accession>A0A917TVU5</accession>
<dbReference type="Pfam" id="PF01381">
    <property type="entry name" value="HTH_3"/>
    <property type="match status" value="1"/>
</dbReference>
<gene>
    <name evidence="3" type="ORF">GCM10011351_28400</name>
</gene>
<sequence length="84" mass="9794">MDKRKIFKPLVGQYIKSKRETAELSQEKLAEDADISPDHLGRIERGEKQPTLYTFFKLARVLNLDASQVFNEIGEELDKHNFEE</sequence>
<dbReference type="GO" id="GO:0003677">
    <property type="term" value="F:DNA binding"/>
    <property type="evidence" value="ECO:0007669"/>
    <property type="project" value="UniProtKB-KW"/>
</dbReference>
<reference evidence="3" key="2">
    <citation type="submission" date="2020-09" db="EMBL/GenBank/DDBJ databases">
        <authorList>
            <person name="Sun Q."/>
            <person name="Zhou Y."/>
        </authorList>
    </citation>
    <scope>NUCLEOTIDE SEQUENCE</scope>
    <source>
        <strain evidence="3">CGMCC 1.6333</strain>
    </source>
</reference>
<comment type="caution">
    <text evidence="3">The sequence shown here is derived from an EMBL/GenBank/DDBJ whole genome shotgun (WGS) entry which is preliminary data.</text>
</comment>
<reference evidence="3" key="1">
    <citation type="journal article" date="2014" name="Int. J. Syst. Evol. Microbiol.">
        <title>Complete genome sequence of Corynebacterium casei LMG S-19264T (=DSM 44701T), isolated from a smear-ripened cheese.</title>
        <authorList>
            <consortium name="US DOE Joint Genome Institute (JGI-PGF)"/>
            <person name="Walter F."/>
            <person name="Albersmeier A."/>
            <person name="Kalinowski J."/>
            <person name="Ruckert C."/>
        </authorList>
    </citation>
    <scope>NUCLEOTIDE SEQUENCE</scope>
    <source>
        <strain evidence="3">CGMCC 1.6333</strain>
    </source>
</reference>
<organism evidence="3 4">
    <name type="scientific">Paraliobacillus quinghaiensis</name>
    <dbReference type="NCBI Taxonomy" id="470815"/>
    <lineage>
        <taxon>Bacteria</taxon>
        <taxon>Bacillati</taxon>
        <taxon>Bacillota</taxon>
        <taxon>Bacilli</taxon>
        <taxon>Bacillales</taxon>
        <taxon>Bacillaceae</taxon>
        <taxon>Paraliobacillus</taxon>
    </lineage>
</organism>
<dbReference type="OrthoDB" id="2902611at2"/>
<protein>
    <submittedName>
        <fullName evidence="3">Transcriptional regulator</fullName>
    </submittedName>
</protein>
<evidence type="ECO:0000313" key="4">
    <source>
        <dbReference type="Proteomes" id="UP000618460"/>
    </source>
</evidence>